<dbReference type="Proteomes" id="UP000660021">
    <property type="component" value="Unassembled WGS sequence"/>
</dbReference>
<dbReference type="PANTHER" id="PTHR30176">
    <property type="entry name" value="FERREDOXIN-TYPE PROTEIN NAPH"/>
    <property type="match status" value="1"/>
</dbReference>
<dbReference type="InterPro" id="IPR017896">
    <property type="entry name" value="4Fe4S_Fe-S-bd"/>
</dbReference>
<evidence type="ECO:0000256" key="6">
    <source>
        <dbReference type="ARBA" id="ARBA00023014"/>
    </source>
</evidence>
<dbReference type="PANTHER" id="PTHR30176:SF3">
    <property type="entry name" value="FERREDOXIN-TYPE PROTEIN NAPH"/>
    <property type="match status" value="1"/>
</dbReference>
<dbReference type="Pfam" id="PF12801">
    <property type="entry name" value="Fer4_5"/>
    <property type="match status" value="2"/>
</dbReference>
<keyword evidence="6" id="KW-0411">Iron-sulfur</keyword>
<feature type="transmembrane region" description="Helical" evidence="7">
    <location>
        <begin position="85"/>
        <end position="109"/>
    </location>
</feature>
<feature type="transmembrane region" description="Helical" evidence="7">
    <location>
        <begin position="34"/>
        <end position="52"/>
    </location>
</feature>
<dbReference type="InterPro" id="IPR051684">
    <property type="entry name" value="Electron_Trans/Redox"/>
</dbReference>
<name>A0ABR7HQX6_9FIRM</name>
<keyword evidence="2" id="KW-0004">4Fe-4S</keyword>
<keyword evidence="7" id="KW-0812">Transmembrane</keyword>
<evidence type="ECO:0000256" key="7">
    <source>
        <dbReference type="SAM" id="Phobius"/>
    </source>
</evidence>
<evidence type="ECO:0000256" key="3">
    <source>
        <dbReference type="ARBA" id="ARBA00022723"/>
    </source>
</evidence>
<feature type="transmembrane region" description="Helical" evidence="7">
    <location>
        <begin position="140"/>
        <end position="166"/>
    </location>
</feature>
<evidence type="ECO:0000313" key="10">
    <source>
        <dbReference type="Proteomes" id="UP000660021"/>
    </source>
</evidence>
<reference evidence="9 10" key="1">
    <citation type="submission" date="2020-08" db="EMBL/GenBank/DDBJ databases">
        <title>Genome public.</title>
        <authorList>
            <person name="Liu C."/>
            <person name="Sun Q."/>
        </authorList>
    </citation>
    <scope>NUCLEOTIDE SEQUENCE [LARGE SCALE GENOMIC DNA]</scope>
    <source>
        <strain evidence="9 10">New-38</strain>
    </source>
</reference>
<dbReference type="RefSeq" id="WP_186963061.1">
    <property type="nucleotide sequence ID" value="NZ_JACOPR010000002.1"/>
</dbReference>
<keyword evidence="1" id="KW-0813">Transport</keyword>
<dbReference type="EMBL" id="JACOPR010000002">
    <property type="protein sequence ID" value="MBC5729903.1"/>
    <property type="molecule type" value="Genomic_DNA"/>
</dbReference>
<feature type="domain" description="4Fe-4S ferredoxin-type" evidence="8">
    <location>
        <begin position="156"/>
        <end position="191"/>
    </location>
</feature>
<accession>A0ABR7HQX6</accession>
<evidence type="ECO:0000256" key="5">
    <source>
        <dbReference type="ARBA" id="ARBA00023004"/>
    </source>
</evidence>
<keyword evidence="3" id="KW-0479">Metal-binding</keyword>
<comment type="caution">
    <text evidence="9">The sequence shown here is derived from an EMBL/GenBank/DDBJ whole genome shotgun (WGS) entry which is preliminary data.</text>
</comment>
<keyword evidence="7" id="KW-0472">Membrane</keyword>
<protein>
    <submittedName>
        <fullName evidence="9">4Fe-4S binding protein</fullName>
    </submittedName>
</protein>
<sequence length="218" mass="24925">MRQKRHWYDYLWIVTPIYLGLGMFNILFAWLGMISFSLPLLISIFGGGKLYCNRFCDRGQFLSLLGSRLKLSRNRPLPRWMKHPAFRYGFLVFFLAMFANMLYVTWLVWAGNRALGTSIKLLWTFRVPWAWAYPVEVTPWVAQFAFGFYSLMLTSTLIGLVVMALYKPRGWCVFCPMGTMTQLISRLRAGRLAEAGCGGSCASCTACTLSRGTEQEGE</sequence>
<keyword evidence="10" id="KW-1185">Reference proteome</keyword>
<keyword evidence="5" id="KW-0408">Iron</keyword>
<feature type="domain" description="4Fe-4S ferredoxin-type" evidence="8">
    <location>
        <begin position="28"/>
        <end position="71"/>
    </location>
</feature>
<evidence type="ECO:0000256" key="2">
    <source>
        <dbReference type="ARBA" id="ARBA00022485"/>
    </source>
</evidence>
<evidence type="ECO:0000256" key="1">
    <source>
        <dbReference type="ARBA" id="ARBA00022448"/>
    </source>
</evidence>
<keyword evidence="4" id="KW-0249">Electron transport</keyword>
<evidence type="ECO:0000313" key="9">
    <source>
        <dbReference type="EMBL" id="MBC5729903.1"/>
    </source>
</evidence>
<keyword evidence="7" id="KW-1133">Transmembrane helix</keyword>
<evidence type="ECO:0000256" key="4">
    <source>
        <dbReference type="ARBA" id="ARBA00022982"/>
    </source>
</evidence>
<gene>
    <name evidence="9" type="ORF">H8S34_03530</name>
</gene>
<proteinExistence type="predicted"/>
<evidence type="ECO:0000259" key="8">
    <source>
        <dbReference type="Pfam" id="PF12801"/>
    </source>
</evidence>
<organism evidence="9 10">
    <name type="scientific">Pseudoflavonifractor hominis</name>
    <dbReference type="NCBI Taxonomy" id="2763059"/>
    <lineage>
        <taxon>Bacteria</taxon>
        <taxon>Bacillati</taxon>
        <taxon>Bacillota</taxon>
        <taxon>Clostridia</taxon>
        <taxon>Eubacteriales</taxon>
        <taxon>Oscillospiraceae</taxon>
        <taxon>Pseudoflavonifractor</taxon>
    </lineage>
</organism>